<dbReference type="SUPFAM" id="SSF53756">
    <property type="entry name" value="UDP-Glycosyltransferase/glycogen phosphorylase"/>
    <property type="match status" value="1"/>
</dbReference>
<name>A0A423UHW5_9ACTN</name>
<gene>
    <name evidence="3" type="ORF">DMP12_12145</name>
</gene>
<proteinExistence type="predicted"/>
<evidence type="ECO:0000259" key="2">
    <source>
        <dbReference type="Pfam" id="PF00534"/>
    </source>
</evidence>
<dbReference type="PANTHER" id="PTHR46401:SF2">
    <property type="entry name" value="GLYCOSYLTRANSFERASE WBBK-RELATED"/>
    <property type="match status" value="1"/>
</dbReference>
<dbReference type="GO" id="GO:0016757">
    <property type="term" value="F:glycosyltransferase activity"/>
    <property type="evidence" value="ECO:0007669"/>
    <property type="project" value="TreeGrafter"/>
</dbReference>
<feature type="domain" description="Glycosyl transferase family 1" evidence="2">
    <location>
        <begin position="180"/>
        <end position="333"/>
    </location>
</feature>
<dbReference type="InterPro" id="IPR001296">
    <property type="entry name" value="Glyco_trans_1"/>
</dbReference>
<dbReference type="AlphaFoldDB" id="A0A423UHW5"/>
<evidence type="ECO:0000256" key="1">
    <source>
        <dbReference type="ARBA" id="ARBA00022679"/>
    </source>
</evidence>
<dbReference type="GO" id="GO:0009103">
    <property type="term" value="P:lipopolysaccharide biosynthetic process"/>
    <property type="evidence" value="ECO:0007669"/>
    <property type="project" value="TreeGrafter"/>
</dbReference>
<organism evidence="3 4">
    <name type="scientific">Gordonibacter urolithinfaciens</name>
    <dbReference type="NCBI Taxonomy" id="1335613"/>
    <lineage>
        <taxon>Bacteria</taxon>
        <taxon>Bacillati</taxon>
        <taxon>Actinomycetota</taxon>
        <taxon>Coriobacteriia</taxon>
        <taxon>Eggerthellales</taxon>
        <taxon>Eggerthellaceae</taxon>
        <taxon>Gordonibacter</taxon>
    </lineage>
</organism>
<reference evidence="4" key="1">
    <citation type="submission" date="2018-05" db="EMBL/GenBank/DDBJ databases">
        <title>Genome Sequencing of selected type strains of the family Eggerthellaceae.</title>
        <authorList>
            <person name="Danylec N."/>
            <person name="Stoll D.A."/>
            <person name="Doetsch A."/>
            <person name="Huch M."/>
        </authorList>
    </citation>
    <scope>NUCLEOTIDE SEQUENCE [LARGE SCALE GENOMIC DNA]</scope>
    <source>
        <strain evidence="4">DSM 27213</strain>
    </source>
</reference>
<keyword evidence="1" id="KW-0808">Transferase</keyword>
<protein>
    <recommendedName>
        <fullName evidence="2">Glycosyl transferase family 1 domain-containing protein</fullName>
    </recommendedName>
</protein>
<evidence type="ECO:0000313" key="4">
    <source>
        <dbReference type="Proteomes" id="UP000285258"/>
    </source>
</evidence>
<dbReference type="Pfam" id="PF00534">
    <property type="entry name" value="Glycos_transf_1"/>
    <property type="match status" value="1"/>
</dbReference>
<dbReference type="PANTHER" id="PTHR46401">
    <property type="entry name" value="GLYCOSYLTRANSFERASE WBBK-RELATED"/>
    <property type="match status" value="1"/>
</dbReference>
<sequence>MKILMIDHMLPGNSYSAELCMALGSKARVFLATSHDMKSSDLEVKCERLYPILFNTSHGNRSVLSYIEYLIGLVRLTVNIALNSYDVVHIQTFKKYAIEMPLYAALKKIGLIGTMAFTVHNVVQHEAQAGEAEAYGRFYEKCDVLVVHNGLSKAELEQSLSSKAPAATIMPHGCYSKRPAKKAEKRDPVCFLSLGVMRKNKGIDILLQAAALLEPSYRKRCRIVIAGAKDKNNSTDYLELSRQLSVESFVLVRPGFVEENDLENLHQEADYCVFPYLNIYGSGALLMAYSYKKPVIASDIPAFVEETDSGRTGYLFRSGDVESLAEVIRKSINACDDEYENRVKAVEELRLEKYNWDKSSDILIDSYKKVLFR</sequence>
<dbReference type="Gene3D" id="3.40.50.2000">
    <property type="entry name" value="Glycogen Phosphorylase B"/>
    <property type="match status" value="2"/>
</dbReference>
<comment type="caution">
    <text evidence="3">The sequence shown here is derived from an EMBL/GenBank/DDBJ whole genome shotgun (WGS) entry which is preliminary data.</text>
</comment>
<accession>A0A423UHW5</accession>
<dbReference type="EMBL" id="QIBW01000017">
    <property type="protein sequence ID" value="ROT88468.1"/>
    <property type="molecule type" value="Genomic_DNA"/>
</dbReference>
<dbReference type="Proteomes" id="UP000285258">
    <property type="component" value="Unassembled WGS sequence"/>
</dbReference>
<evidence type="ECO:0000313" key="3">
    <source>
        <dbReference type="EMBL" id="ROT88468.1"/>
    </source>
</evidence>